<dbReference type="Pfam" id="PF00486">
    <property type="entry name" value="Trans_reg_C"/>
    <property type="match status" value="1"/>
</dbReference>
<evidence type="ECO:0000313" key="9">
    <source>
        <dbReference type="Proteomes" id="UP000295499"/>
    </source>
</evidence>
<evidence type="ECO:0000256" key="4">
    <source>
        <dbReference type="PROSITE-ProRule" id="PRU00169"/>
    </source>
</evidence>
<evidence type="ECO:0000256" key="3">
    <source>
        <dbReference type="ARBA" id="ARBA00023125"/>
    </source>
</evidence>
<dbReference type="InterPro" id="IPR016032">
    <property type="entry name" value="Sig_transdc_resp-reg_C-effctor"/>
</dbReference>
<feature type="DNA-binding region" description="OmpR/PhoB-type" evidence="5">
    <location>
        <begin position="130"/>
        <end position="227"/>
    </location>
</feature>
<dbReference type="SMART" id="SM00862">
    <property type="entry name" value="Trans_reg_C"/>
    <property type="match status" value="1"/>
</dbReference>
<dbReference type="OrthoDB" id="9790442at2"/>
<feature type="modified residue" description="4-aspartylphosphate" evidence="4">
    <location>
        <position position="54"/>
    </location>
</feature>
<accession>A0A4R6IR93</accession>
<evidence type="ECO:0000256" key="2">
    <source>
        <dbReference type="ARBA" id="ARBA00023012"/>
    </source>
</evidence>
<dbReference type="GO" id="GO:0032993">
    <property type="term" value="C:protein-DNA complex"/>
    <property type="evidence" value="ECO:0007669"/>
    <property type="project" value="TreeGrafter"/>
</dbReference>
<dbReference type="Proteomes" id="UP000295499">
    <property type="component" value="Unassembled WGS sequence"/>
</dbReference>
<name>A0A4R6IR93_9SPHI</name>
<dbReference type="PROSITE" id="PS51755">
    <property type="entry name" value="OMPR_PHOB"/>
    <property type="match status" value="1"/>
</dbReference>
<dbReference type="CDD" id="cd00383">
    <property type="entry name" value="trans_reg_C"/>
    <property type="match status" value="1"/>
</dbReference>
<dbReference type="GO" id="GO:0000156">
    <property type="term" value="F:phosphorelay response regulator activity"/>
    <property type="evidence" value="ECO:0007669"/>
    <property type="project" value="TreeGrafter"/>
</dbReference>
<dbReference type="PROSITE" id="PS50110">
    <property type="entry name" value="RESPONSE_REGULATORY"/>
    <property type="match status" value="1"/>
</dbReference>
<protein>
    <submittedName>
        <fullName evidence="8">DNA-binding response OmpR family regulator</fullName>
    </submittedName>
</protein>
<organism evidence="8 9">
    <name type="scientific">Pedobacter duraquae</name>
    <dbReference type="NCBI Taxonomy" id="425511"/>
    <lineage>
        <taxon>Bacteria</taxon>
        <taxon>Pseudomonadati</taxon>
        <taxon>Bacteroidota</taxon>
        <taxon>Sphingobacteriia</taxon>
        <taxon>Sphingobacteriales</taxon>
        <taxon>Sphingobacteriaceae</taxon>
        <taxon>Pedobacter</taxon>
    </lineage>
</organism>
<keyword evidence="2" id="KW-0902">Two-component regulatory system</keyword>
<gene>
    <name evidence="8" type="ORF">CLV32_1239</name>
</gene>
<evidence type="ECO:0000256" key="1">
    <source>
        <dbReference type="ARBA" id="ARBA00022553"/>
    </source>
</evidence>
<dbReference type="SMART" id="SM00448">
    <property type="entry name" value="REC"/>
    <property type="match status" value="1"/>
</dbReference>
<dbReference type="GO" id="GO:0005829">
    <property type="term" value="C:cytosol"/>
    <property type="evidence" value="ECO:0007669"/>
    <property type="project" value="TreeGrafter"/>
</dbReference>
<dbReference type="InterPro" id="IPR001867">
    <property type="entry name" value="OmpR/PhoB-type_DNA-bd"/>
</dbReference>
<sequence>MRTPELLFLEDDPQLSKIVSETLRSRGFAVTHLINGEQGLEAFAASTFDLCIVDVMMPFMDGFSFVKTLRASGNTIPVLFLTARSQDKDVAEGYQSGGNDYLRKPFSLEELIFRINELLKRSPQLKTRTTQPLSVGGFQFFAERQELVYLGRSIRLSHKESELLSLLVECKYQLLDRKTTLIKLWGNDSPFHARTMDVFISKLRKHLQADQNIEIINVRGLGYKLID</sequence>
<feature type="domain" description="Response regulatory" evidence="6">
    <location>
        <begin position="5"/>
        <end position="119"/>
    </location>
</feature>
<dbReference type="InterPro" id="IPR039420">
    <property type="entry name" value="WalR-like"/>
</dbReference>
<dbReference type="EMBL" id="SNWM01000001">
    <property type="protein sequence ID" value="TDO24944.1"/>
    <property type="molecule type" value="Genomic_DNA"/>
</dbReference>
<keyword evidence="1 4" id="KW-0597">Phosphoprotein</keyword>
<keyword evidence="9" id="KW-1185">Reference proteome</keyword>
<evidence type="ECO:0000259" key="7">
    <source>
        <dbReference type="PROSITE" id="PS51755"/>
    </source>
</evidence>
<dbReference type="RefSeq" id="WP_133553360.1">
    <property type="nucleotide sequence ID" value="NZ_SNWM01000001.1"/>
</dbReference>
<dbReference type="SUPFAM" id="SSF46894">
    <property type="entry name" value="C-terminal effector domain of the bipartite response regulators"/>
    <property type="match status" value="1"/>
</dbReference>
<reference evidence="8 9" key="1">
    <citation type="submission" date="2019-03" db="EMBL/GenBank/DDBJ databases">
        <title>Genomic Encyclopedia of Archaeal and Bacterial Type Strains, Phase II (KMG-II): from individual species to whole genera.</title>
        <authorList>
            <person name="Goeker M."/>
        </authorList>
    </citation>
    <scope>NUCLEOTIDE SEQUENCE [LARGE SCALE GENOMIC DNA]</scope>
    <source>
        <strain evidence="8 9">DSM 19034</strain>
    </source>
</reference>
<comment type="caution">
    <text evidence="8">The sequence shown here is derived from an EMBL/GenBank/DDBJ whole genome shotgun (WGS) entry which is preliminary data.</text>
</comment>
<dbReference type="InterPro" id="IPR036388">
    <property type="entry name" value="WH-like_DNA-bd_sf"/>
</dbReference>
<dbReference type="Gene3D" id="1.10.10.10">
    <property type="entry name" value="Winged helix-like DNA-binding domain superfamily/Winged helix DNA-binding domain"/>
    <property type="match status" value="1"/>
</dbReference>
<feature type="domain" description="OmpR/PhoB-type" evidence="7">
    <location>
        <begin position="130"/>
        <end position="227"/>
    </location>
</feature>
<dbReference type="InterPro" id="IPR011006">
    <property type="entry name" value="CheY-like_superfamily"/>
</dbReference>
<dbReference type="PANTHER" id="PTHR48111">
    <property type="entry name" value="REGULATOR OF RPOS"/>
    <property type="match status" value="1"/>
</dbReference>
<keyword evidence="3 5" id="KW-0238">DNA-binding</keyword>
<dbReference type="InterPro" id="IPR001789">
    <property type="entry name" value="Sig_transdc_resp-reg_receiver"/>
</dbReference>
<proteinExistence type="predicted"/>
<dbReference type="SUPFAM" id="SSF52172">
    <property type="entry name" value="CheY-like"/>
    <property type="match status" value="1"/>
</dbReference>
<dbReference type="PANTHER" id="PTHR48111:SF40">
    <property type="entry name" value="PHOSPHATE REGULON TRANSCRIPTIONAL REGULATORY PROTEIN PHOB"/>
    <property type="match status" value="1"/>
</dbReference>
<evidence type="ECO:0000259" key="6">
    <source>
        <dbReference type="PROSITE" id="PS50110"/>
    </source>
</evidence>
<evidence type="ECO:0000313" key="8">
    <source>
        <dbReference type="EMBL" id="TDO24944.1"/>
    </source>
</evidence>
<dbReference type="AlphaFoldDB" id="A0A4R6IR93"/>
<evidence type="ECO:0000256" key="5">
    <source>
        <dbReference type="PROSITE-ProRule" id="PRU01091"/>
    </source>
</evidence>
<dbReference type="Gene3D" id="3.40.50.2300">
    <property type="match status" value="1"/>
</dbReference>
<dbReference type="GO" id="GO:0000976">
    <property type="term" value="F:transcription cis-regulatory region binding"/>
    <property type="evidence" value="ECO:0007669"/>
    <property type="project" value="TreeGrafter"/>
</dbReference>
<dbReference type="GO" id="GO:0006355">
    <property type="term" value="P:regulation of DNA-templated transcription"/>
    <property type="evidence" value="ECO:0007669"/>
    <property type="project" value="InterPro"/>
</dbReference>
<dbReference type="Pfam" id="PF00072">
    <property type="entry name" value="Response_reg"/>
    <property type="match status" value="1"/>
</dbReference>